<evidence type="ECO:0000313" key="2">
    <source>
        <dbReference type="EMBL" id="QPH91610.1"/>
    </source>
</evidence>
<dbReference type="AlphaFoldDB" id="A0A7S9WSN5"/>
<dbReference type="RefSeq" id="WP_159071720.1">
    <property type="nucleotide sequence ID" value="NZ_CP049266.1"/>
</dbReference>
<keyword evidence="1" id="KW-0175">Coiled coil</keyword>
<evidence type="ECO:0000256" key="1">
    <source>
        <dbReference type="SAM" id="Coils"/>
    </source>
</evidence>
<reference evidence="2 3" key="1">
    <citation type="journal article" date="2018" name="Emerg. Microbes Infect.">
        <title>Genomic analysis of oral Campylobacter concisus strains identified a potential bacterial molecular marker associated with active Crohn's disease.</title>
        <authorList>
            <person name="Liu F."/>
            <person name="Ma R."/>
            <person name="Tay C.Y.A."/>
            <person name="Octavia S."/>
            <person name="Lan R."/>
            <person name="Chung H.K.L."/>
            <person name="Riordan S.M."/>
            <person name="Grimm M.C."/>
            <person name="Leong R.W."/>
            <person name="Tanaka M.M."/>
            <person name="Connor S."/>
            <person name="Zhang L."/>
        </authorList>
    </citation>
    <scope>NUCLEOTIDE SEQUENCE [LARGE SCALE GENOMIC DNA]</scope>
    <source>
        <strain evidence="2 3">P1CDO3</strain>
    </source>
</reference>
<organism evidence="2 3">
    <name type="scientific">Campylobacter concisus</name>
    <dbReference type="NCBI Taxonomy" id="199"/>
    <lineage>
        <taxon>Bacteria</taxon>
        <taxon>Pseudomonadati</taxon>
        <taxon>Campylobacterota</taxon>
        <taxon>Epsilonproteobacteria</taxon>
        <taxon>Campylobacterales</taxon>
        <taxon>Campylobacteraceae</taxon>
        <taxon>Campylobacter</taxon>
    </lineage>
</organism>
<gene>
    <name evidence="2" type="ORF">CVT01_03450</name>
</gene>
<dbReference type="Proteomes" id="UP000594404">
    <property type="component" value="Chromosome"/>
</dbReference>
<proteinExistence type="predicted"/>
<sequence length="49" mass="5669">MKRIFLLMTFVVINALFASDKIIELDAEANELQEKITNLTELKRLSSEK</sequence>
<dbReference type="EMBL" id="CP049266">
    <property type="protein sequence ID" value="QPH91610.1"/>
    <property type="molecule type" value="Genomic_DNA"/>
</dbReference>
<name>A0A7S9WSN5_9BACT</name>
<evidence type="ECO:0000313" key="3">
    <source>
        <dbReference type="Proteomes" id="UP000594404"/>
    </source>
</evidence>
<feature type="coiled-coil region" evidence="1">
    <location>
        <begin position="15"/>
        <end position="49"/>
    </location>
</feature>
<accession>A0A7S9WSN5</accession>
<protein>
    <submittedName>
        <fullName evidence="2">Uncharacterized protein</fullName>
    </submittedName>
</protein>